<dbReference type="PROSITE" id="PS50071">
    <property type="entry name" value="HOMEOBOX_2"/>
    <property type="match status" value="1"/>
</dbReference>
<dbReference type="SMART" id="SM00389">
    <property type="entry name" value="HOX"/>
    <property type="match status" value="1"/>
</dbReference>
<evidence type="ECO:0000259" key="13">
    <source>
        <dbReference type="PROSITE" id="PS50071"/>
    </source>
</evidence>
<keyword evidence="5 10" id="KW-0804">Transcription</keyword>
<dbReference type="InterPro" id="IPR017970">
    <property type="entry name" value="Homeobox_CS"/>
</dbReference>
<dbReference type="GO" id="GO:0045893">
    <property type="term" value="P:positive regulation of DNA-templated transcription"/>
    <property type="evidence" value="ECO:0007669"/>
    <property type="project" value="UniProtKB-ARBA"/>
</dbReference>
<proteinExistence type="inferred from homology"/>
<keyword evidence="2 10" id="KW-0805">Transcription regulation</keyword>
<comment type="subcellular location">
    <subcellularLocation>
        <location evidence="1 8 9">Nucleus</location>
    </subcellularLocation>
</comment>
<dbReference type="Pfam" id="PF00046">
    <property type="entry name" value="Homeodomain"/>
    <property type="match status" value="1"/>
</dbReference>
<dbReference type="PROSITE" id="PS00027">
    <property type="entry name" value="HOMEOBOX_1"/>
    <property type="match status" value="1"/>
</dbReference>
<dbReference type="InterPro" id="IPR001356">
    <property type="entry name" value="HD"/>
</dbReference>
<feature type="coiled-coil region" evidence="11">
    <location>
        <begin position="168"/>
        <end position="202"/>
    </location>
</feature>
<dbReference type="Pfam" id="PF02183">
    <property type="entry name" value="HALZ"/>
    <property type="match status" value="1"/>
</dbReference>
<dbReference type="SUPFAM" id="SSF46689">
    <property type="entry name" value="Homeodomain-like"/>
    <property type="match status" value="1"/>
</dbReference>
<keyword evidence="11" id="KW-0175">Coiled coil</keyword>
<comment type="function">
    <text evidence="10">Transcription factor.</text>
</comment>
<keyword evidence="4 8" id="KW-0371">Homeobox</keyword>
<evidence type="ECO:0000256" key="8">
    <source>
        <dbReference type="PROSITE-ProRule" id="PRU00108"/>
    </source>
</evidence>
<dbReference type="Gene3D" id="1.10.10.60">
    <property type="entry name" value="Homeodomain-like"/>
    <property type="match status" value="1"/>
</dbReference>
<evidence type="ECO:0000256" key="5">
    <source>
        <dbReference type="ARBA" id="ARBA00023163"/>
    </source>
</evidence>
<dbReference type="GO" id="GO:0042802">
    <property type="term" value="F:identical protein binding"/>
    <property type="evidence" value="ECO:0007669"/>
    <property type="project" value="UniProtKB-ARBA"/>
</dbReference>
<keyword evidence="12" id="KW-0812">Transmembrane</keyword>
<gene>
    <name evidence="14" type="primary">HAT5_2</name>
    <name evidence="14" type="ORF">CK203_010955</name>
</gene>
<dbReference type="AlphaFoldDB" id="A0A438JIB6"/>
<organism evidence="14 15">
    <name type="scientific">Vitis vinifera</name>
    <name type="common">Grape</name>
    <dbReference type="NCBI Taxonomy" id="29760"/>
    <lineage>
        <taxon>Eukaryota</taxon>
        <taxon>Viridiplantae</taxon>
        <taxon>Streptophyta</taxon>
        <taxon>Embryophyta</taxon>
        <taxon>Tracheophyta</taxon>
        <taxon>Spermatophyta</taxon>
        <taxon>Magnoliopsida</taxon>
        <taxon>eudicotyledons</taxon>
        <taxon>Gunneridae</taxon>
        <taxon>Pentapetalae</taxon>
        <taxon>rosids</taxon>
        <taxon>Vitales</taxon>
        <taxon>Vitaceae</taxon>
        <taxon>Viteae</taxon>
        <taxon>Vitis</taxon>
    </lineage>
</organism>
<evidence type="ECO:0000256" key="12">
    <source>
        <dbReference type="SAM" id="Phobius"/>
    </source>
</evidence>
<accession>A0A438JIB6</accession>
<protein>
    <recommendedName>
        <fullName evidence="10">Homeobox-leucine zipper protein</fullName>
    </recommendedName>
    <alternativeName>
        <fullName evidence="10">HD-ZIP protein</fullName>
    </alternativeName>
    <alternativeName>
        <fullName evidence="10">Homeodomain transcription factor</fullName>
    </alternativeName>
</protein>
<feature type="transmembrane region" description="Helical" evidence="12">
    <location>
        <begin position="36"/>
        <end position="59"/>
    </location>
</feature>
<dbReference type="InterPro" id="IPR009057">
    <property type="entry name" value="Homeodomain-like_sf"/>
</dbReference>
<sequence length="315" mass="35944">MDSCRLFFDPSSGHGNMLFLGNGDSLFRGQLSFLPIIPLVFLVYCFLLFGSLFCNDFVLSVDTGPRSIMNIEETSKKRPFFTSPEDMFDEEYYDEQMPEKKRRLTPEQVHLLEKSFEAENKLEPERKTQLAKKLGLQPRQVAVWFQNRRARWKTKQLERDYDLLKSSYDSLVSEYDSLLKEKEKLKSEVVSLTEKLQAKEVTGTPTLTVQKVEPLQADAADVPPVPCSVKVEDRLSSGSGAVQWSMKMVHSSWTVVTPTSKMLNTLDAWVSNRKRMMGVMMGRVISLMPLCCPSTITRRERLCCGFGLKMSSNSC</sequence>
<dbReference type="GO" id="GO:0005634">
    <property type="term" value="C:nucleus"/>
    <property type="evidence" value="ECO:0007669"/>
    <property type="project" value="UniProtKB-SubCell"/>
</dbReference>
<evidence type="ECO:0000256" key="6">
    <source>
        <dbReference type="ARBA" id="ARBA00023242"/>
    </source>
</evidence>
<evidence type="ECO:0000313" key="15">
    <source>
        <dbReference type="Proteomes" id="UP000288805"/>
    </source>
</evidence>
<dbReference type="InterPro" id="IPR045224">
    <property type="entry name" value="HDZip_class_I_plant"/>
</dbReference>
<dbReference type="PANTHER" id="PTHR24326:SF497">
    <property type="entry name" value="HOMEOBOX-LEUCINE ZIPPER PROTEIN HAT5"/>
    <property type="match status" value="1"/>
</dbReference>
<comment type="caution">
    <text evidence="14">The sequence shown here is derived from an EMBL/GenBank/DDBJ whole genome shotgun (WGS) entry which is preliminary data.</text>
</comment>
<comment type="similarity">
    <text evidence="7 10">Belongs to the HD-ZIP homeobox family. Class I subfamily.</text>
</comment>
<dbReference type="PRINTS" id="PR00031">
    <property type="entry name" value="HTHREPRESSR"/>
</dbReference>
<evidence type="ECO:0000256" key="7">
    <source>
        <dbReference type="ARBA" id="ARBA00025748"/>
    </source>
</evidence>
<dbReference type="InterPro" id="IPR000047">
    <property type="entry name" value="HTH_motif"/>
</dbReference>
<dbReference type="FunFam" id="1.10.10.60:FF:000159">
    <property type="entry name" value="Homeobox-leucine zipper protein HAT5"/>
    <property type="match status" value="1"/>
</dbReference>
<evidence type="ECO:0000256" key="3">
    <source>
        <dbReference type="ARBA" id="ARBA00023125"/>
    </source>
</evidence>
<dbReference type="GO" id="GO:0043565">
    <property type="term" value="F:sequence-specific DNA binding"/>
    <property type="evidence" value="ECO:0007669"/>
    <property type="project" value="InterPro"/>
</dbReference>
<evidence type="ECO:0000256" key="9">
    <source>
        <dbReference type="RuleBase" id="RU000682"/>
    </source>
</evidence>
<evidence type="ECO:0000256" key="11">
    <source>
        <dbReference type="SAM" id="Coils"/>
    </source>
</evidence>
<evidence type="ECO:0000256" key="1">
    <source>
        <dbReference type="ARBA" id="ARBA00004123"/>
    </source>
</evidence>
<dbReference type="PANTHER" id="PTHR24326">
    <property type="entry name" value="HOMEOBOX-LEUCINE ZIPPER PROTEIN"/>
    <property type="match status" value="1"/>
</dbReference>
<dbReference type="GO" id="GO:0000981">
    <property type="term" value="F:DNA-binding transcription factor activity, RNA polymerase II-specific"/>
    <property type="evidence" value="ECO:0007669"/>
    <property type="project" value="UniProtKB-UniRule"/>
</dbReference>
<dbReference type="CDD" id="cd00086">
    <property type="entry name" value="homeodomain"/>
    <property type="match status" value="1"/>
</dbReference>
<keyword evidence="3 8" id="KW-0238">DNA-binding</keyword>
<evidence type="ECO:0000256" key="10">
    <source>
        <dbReference type="RuleBase" id="RU369038"/>
    </source>
</evidence>
<dbReference type="InterPro" id="IPR003106">
    <property type="entry name" value="Leu_zip_homeo"/>
</dbReference>
<dbReference type="EMBL" id="QGNW01000040">
    <property type="protein sequence ID" value="RVX08706.1"/>
    <property type="molecule type" value="Genomic_DNA"/>
</dbReference>
<dbReference type="Proteomes" id="UP000288805">
    <property type="component" value="Unassembled WGS sequence"/>
</dbReference>
<feature type="domain" description="Homeobox" evidence="13">
    <location>
        <begin position="95"/>
        <end position="155"/>
    </location>
</feature>
<keyword evidence="12" id="KW-1133">Transmembrane helix</keyword>
<feature type="DNA-binding region" description="Homeobox" evidence="8">
    <location>
        <begin position="97"/>
        <end position="156"/>
    </location>
</feature>
<evidence type="ECO:0000256" key="4">
    <source>
        <dbReference type="ARBA" id="ARBA00023155"/>
    </source>
</evidence>
<keyword evidence="6 8" id="KW-0539">Nucleus</keyword>
<evidence type="ECO:0000313" key="14">
    <source>
        <dbReference type="EMBL" id="RVX08706.1"/>
    </source>
</evidence>
<reference evidence="14 15" key="1">
    <citation type="journal article" date="2018" name="PLoS Genet.">
        <title>Population sequencing reveals clonal diversity and ancestral inbreeding in the grapevine cultivar Chardonnay.</title>
        <authorList>
            <person name="Roach M.J."/>
            <person name="Johnson D.L."/>
            <person name="Bohlmann J."/>
            <person name="van Vuuren H.J."/>
            <person name="Jones S.J."/>
            <person name="Pretorius I.S."/>
            <person name="Schmidt S.A."/>
            <person name="Borneman A.R."/>
        </authorList>
    </citation>
    <scope>NUCLEOTIDE SEQUENCE [LARGE SCALE GENOMIC DNA]</scope>
    <source>
        <strain evidence="15">cv. Chardonnay</strain>
        <tissue evidence="14">Leaf</tissue>
    </source>
</reference>
<keyword evidence="12" id="KW-0472">Membrane</keyword>
<name>A0A438JIB6_VITVI</name>
<evidence type="ECO:0000256" key="2">
    <source>
        <dbReference type="ARBA" id="ARBA00023015"/>
    </source>
</evidence>